<dbReference type="PANTHER" id="PTHR30607">
    <property type="entry name" value="POTASSIUM-TRANSPORTING ATPASE A CHAIN"/>
    <property type="match status" value="1"/>
</dbReference>
<dbReference type="GO" id="GO:0005886">
    <property type="term" value="C:plasma membrane"/>
    <property type="evidence" value="ECO:0007669"/>
    <property type="project" value="TreeGrafter"/>
</dbReference>
<accession>T1ACT2</accession>
<reference evidence="10" key="2">
    <citation type="journal article" date="2014" name="ISME J.">
        <title>Microbial stratification in low pH oxic and suboxic macroscopic growths along an acid mine drainage.</title>
        <authorList>
            <person name="Mendez-Garcia C."/>
            <person name="Mesa V."/>
            <person name="Sprenger R.R."/>
            <person name="Richter M."/>
            <person name="Diez M.S."/>
            <person name="Solano J."/>
            <person name="Bargiela R."/>
            <person name="Golyshina O.V."/>
            <person name="Manteca A."/>
            <person name="Ramos J.L."/>
            <person name="Gallego J.R."/>
            <person name="Llorente I."/>
            <person name="Martins Dos Santos V.A."/>
            <person name="Jensen O.N."/>
            <person name="Pelaez A.I."/>
            <person name="Sanchez J."/>
            <person name="Ferrer M."/>
        </authorList>
    </citation>
    <scope>NUCLEOTIDE SEQUENCE</scope>
</reference>
<feature type="transmembrane region" description="Helical" evidence="9">
    <location>
        <begin position="113"/>
        <end position="134"/>
    </location>
</feature>
<sequence>MFIAAGTGFAASMAFIRGIIKDDGKLGNFFHDFLVAIFELILPLSILATVIFILIGVPETTSSFLYIHPFFSKSVIGIPIGPVSSLEGIKNIGTNGGGFYGANAGYPFENPNWISNIVEVISFTIIPMGSIFALGRVLESRSFGRMVFGVIMALFLLSSFFTIFW</sequence>
<evidence type="ECO:0000256" key="3">
    <source>
        <dbReference type="ARBA" id="ARBA00022538"/>
    </source>
</evidence>
<evidence type="ECO:0000256" key="9">
    <source>
        <dbReference type="SAM" id="Phobius"/>
    </source>
</evidence>
<dbReference type="AlphaFoldDB" id="T1ACT2"/>
<keyword evidence="3" id="KW-0633">Potassium transport</keyword>
<dbReference type="Pfam" id="PF03814">
    <property type="entry name" value="KdpA"/>
    <property type="match status" value="1"/>
</dbReference>
<evidence type="ECO:0000256" key="4">
    <source>
        <dbReference type="ARBA" id="ARBA00022692"/>
    </source>
</evidence>
<evidence type="ECO:0000256" key="7">
    <source>
        <dbReference type="ARBA" id="ARBA00023065"/>
    </source>
</evidence>
<evidence type="ECO:0000256" key="5">
    <source>
        <dbReference type="ARBA" id="ARBA00022958"/>
    </source>
</evidence>
<proteinExistence type="predicted"/>
<gene>
    <name evidence="10" type="ORF">B1A_12000</name>
</gene>
<dbReference type="InterPro" id="IPR004623">
    <property type="entry name" value="KdpA"/>
</dbReference>
<organism evidence="10">
    <name type="scientific">mine drainage metagenome</name>
    <dbReference type="NCBI Taxonomy" id="410659"/>
    <lineage>
        <taxon>unclassified sequences</taxon>
        <taxon>metagenomes</taxon>
        <taxon>ecological metagenomes</taxon>
    </lineage>
</organism>
<protein>
    <submittedName>
        <fullName evidence="10">ATPase, K+ transporting, A subunit</fullName>
    </submittedName>
</protein>
<evidence type="ECO:0000313" key="10">
    <source>
        <dbReference type="EMBL" id="EQD54882.1"/>
    </source>
</evidence>
<dbReference type="PANTHER" id="PTHR30607:SF2">
    <property type="entry name" value="POTASSIUM-TRANSPORTING ATPASE POTASSIUM-BINDING SUBUNIT"/>
    <property type="match status" value="1"/>
</dbReference>
<comment type="caution">
    <text evidence="10">The sequence shown here is derived from an EMBL/GenBank/DDBJ whole genome shotgun (WGS) entry which is preliminary data.</text>
</comment>
<feature type="transmembrane region" description="Helical" evidence="9">
    <location>
        <begin position="34"/>
        <end position="57"/>
    </location>
</feature>
<keyword evidence="7" id="KW-0406">Ion transport</keyword>
<evidence type="ECO:0000256" key="8">
    <source>
        <dbReference type="ARBA" id="ARBA00023136"/>
    </source>
</evidence>
<evidence type="ECO:0000256" key="2">
    <source>
        <dbReference type="ARBA" id="ARBA00022475"/>
    </source>
</evidence>
<keyword evidence="4 9" id="KW-0812">Transmembrane</keyword>
<evidence type="ECO:0000256" key="6">
    <source>
        <dbReference type="ARBA" id="ARBA00022989"/>
    </source>
</evidence>
<reference evidence="10" key="1">
    <citation type="submission" date="2013-08" db="EMBL/GenBank/DDBJ databases">
        <authorList>
            <person name="Mendez C."/>
            <person name="Richter M."/>
            <person name="Ferrer M."/>
            <person name="Sanchez J."/>
        </authorList>
    </citation>
    <scope>NUCLEOTIDE SEQUENCE</scope>
</reference>
<keyword evidence="6 9" id="KW-1133">Transmembrane helix</keyword>
<keyword evidence="2" id="KW-1003">Cell membrane</keyword>
<keyword evidence="5" id="KW-0630">Potassium</keyword>
<dbReference type="GO" id="GO:0008556">
    <property type="term" value="F:P-type potassium transmembrane transporter activity"/>
    <property type="evidence" value="ECO:0007669"/>
    <property type="project" value="InterPro"/>
</dbReference>
<feature type="transmembrane region" description="Helical" evidence="9">
    <location>
        <begin position="146"/>
        <end position="164"/>
    </location>
</feature>
<feature type="transmembrane region" description="Helical" evidence="9">
    <location>
        <begin position="64"/>
        <end position="81"/>
    </location>
</feature>
<keyword evidence="8 9" id="KW-0472">Membrane</keyword>
<evidence type="ECO:0000256" key="1">
    <source>
        <dbReference type="ARBA" id="ARBA00022448"/>
    </source>
</evidence>
<keyword evidence="1" id="KW-0813">Transport</keyword>
<name>T1ACT2_9ZZZZ</name>
<dbReference type="EMBL" id="AUZX01008659">
    <property type="protein sequence ID" value="EQD54882.1"/>
    <property type="molecule type" value="Genomic_DNA"/>
</dbReference>